<proteinExistence type="inferred from homology"/>
<keyword evidence="9" id="KW-0540">Nuclease</keyword>
<comment type="similarity">
    <text evidence="1">Belongs to the DNA repair enzymes AP/ExoA family.</text>
</comment>
<dbReference type="NCBIfam" id="TIGR00633">
    <property type="entry name" value="xth"/>
    <property type="match status" value="1"/>
</dbReference>
<sequence>MRVITFNANGIRAAANKGFFTWLAQQHADIVGIQETKAQQNQLTDPLFYPSGYHCYYHDAEKKGYSGVALYTRQPPQEVVKKLGESTLDKEGRYLEARFSTLNIVSLYLPSGTSGNERQQVKFQLMDYFMRHLIGLKQRSQEYILCGDWNIAHQPIDLKNWRGNQNHSGFLPEERAWMDHLLGSAGFIDAFRIKNQEPEQYTWWSHRGQAWVNNTGWRIDYQIITPSLKDKVKNVHIYKEQRFSDHAPLIIDYDYVF</sequence>
<dbReference type="EMBL" id="AP014633">
    <property type="protein sequence ID" value="BAP57263.1"/>
    <property type="molecule type" value="Genomic_DNA"/>
</dbReference>
<keyword evidence="3" id="KW-0378">Hydrolase</keyword>
<dbReference type="CDD" id="cd10281">
    <property type="entry name" value="Nape_like_AP-endo"/>
    <property type="match status" value="1"/>
</dbReference>
<evidence type="ECO:0000256" key="1">
    <source>
        <dbReference type="ARBA" id="ARBA00007092"/>
    </source>
</evidence>
<dbReference type="GO" id="GO:0046872">
    <property type="term" value="F:metal ion binding"/>
    <property type="evidence" value="ECO:0007669"/>
    <property type="project" value="UniProtKB-KW"/>
</dbReference>
<dbReference type="GO" id="GO:0003677">
    <property type="term" value="F:DNA binding"/>
    <property type="evidence" value="ECO:0007669"/>
    <property type="project" value="InterPro"/>
</dbReference>
<keyword evidence="10" id="KW-1185">Reference proteome</keyword>
<dbReference type="KEGG" id="tig:THII_2966"/>
<evidence type="ECO:0000313" key="10">
    <source>
        <dbReference type="Proteomes" id="UP000031623"/>
    </source>
</evidence>
<evidence type="ECO:0000256" key="7">
    <source>
        <dbReference type="PIRSR" id="PIRSR604808-3"/>
    </source>
</evidence>
<feature type="active site" description="Proton donor/acceptor" evidence="5">
    <location>
        <position position="148"/>
    </location>
</feature>
<organism evidence="9 10">
    <name type="scientific">Thioploca ingrica</name>
    <dbReference type="NCBI Taxonomy" id="40754"/>
    <lineage>
        <taxon>Bacteria</taxon>
        <taxon>Pseudomonadati</taxon>
        <taxon>Pseudomonadota</taxon>
        <taxon>Gammaproteobacteria</taxon>
        <taxon>Thiotrichales</taxon>
        <taxon>Thiotrichaceae</taxon>
        <taxon>Thioploca</taxon>
    </lineage>
</organism>
<reference evidence="9 10" key="1">
    <citation type="journal article" date="2014" name="ISME J.">
        <title>Ecophysiology of Thioploca ingrica as revealed by the complete genome sequence supplemented with proteomic evidence.</title>
        <authorList>
            <person name="Kojima H."/>
            <person name="Ogura Y."/>
            <person name="Yamamoto N."/>
            <person name="Togashi T."/>
            <person name="Mori H."/>
            <person name="Watanabe T."/>
            <person name="Nemoto F."/>
            <person name="Kurokawa K."/>
            <person name="Hayashi T."/>
            <person name="Fukui M."/>
        </authorList>
    </citation>
    <scope>NUCLEOTIDE SEQUENCE [LARGE SCALE GENOMIC DNA]</scope>
</reference>
<keyword evidence="2 6" id="KW-0479">Metal-binding</keyword>
<dbReference type="PANTHER" id="PTHR43250:SF2">
    <property type="entry name" value="EXODEOXYRIBONUCLEASE III"/>
    <property type="match status" value="1"/>
</dbReference>
<name>A0A090AGC5_9GAMM</name>
<gene>
    <name evidence="9" type="ORF">THII_2966</name>
</gene>
<feature type="binding site" evidence="6">
    <location>
        <position position="246"/>
    </location>
    <ligand>
        <name>Mg(2+)</name>
        <dbReference type="ChEBI" id="CHEBI:18420"/>
        <label>1</label>
    </ligand>
</feature>
<feature type="domain" description="Endonuclease/exonuclease/phosphatase" evidence="8">
    <location>
        <begin position="4"/>
        <end position="246"/>
    </location>
</feature>
<dbReference type="NCBIfam" id="TIGR00195">
    <property type="entry name" value="exoDNase_III"/>
    <property type="match status" value="1"/>
</dbReference>
<dbReference type="InterPro" id="IPR036691">
    <property type="entry name" value="Endo/exonu/phosph_ase_sf"/>
</dbReference>
<evidence type="ECO:0000259" key="8">
    <source>
        <dbReference type="Pfam" id="PF03372"/>
    </source>
</evidence>
<dbReference type="GO" id="GO:0008311">
    <property type="term" value="F:double-stranded DNA 3'-5' DNA exonuclease activity"/>
    <property type="evidence" value="ECO:0007669"/>
    <property type="project" value="InterPro"/>
</dbReference>
<dbReference type="InterPro" id="IPR004808">
    <property type="entry name" value="AP_endonuc_1"/>
</dbReference>
<comment type="cofactor">
    <cofactor evidence="6">
        <name>Mg(2+)</name>
        <dbReference type="ChEBI" id="CHEBI:18420"/>
    </cofactor>
    <cofactor evidence="6">
        <name>Mn(2+)</name>
        <dbReference type="ChEBI" id="CHEBI:29035"/>
    </cofactor>
    <text evidence="6">Probably binds two magnesium or manganese ions per subunit.</text>
</comment>
<feature type="active site" evidence="5">
    <location>
        <position position="108"/>
    </location>
</feature>
<feature type="binding site" evidence="6">
    <location>
        <position position="150"/>
    </location>
    <ligand>
        <name>Mg(2+)</name>
        <dbReference type="ChEBI" id="CHEBI:18420"/>
        <label>1</label>
    </ligand>
</feature>
<dbReference type="InterPro" id="IPR037493">
    <property type="entry name" value="ExoIII-like"/>
</dbReference>
<accession>A0A090AGC5</accession>
<dbReference type="PROSITE" id="PS51435">
    <property type="entry name" value="AP_NUCLEASE_F1_4"/>
    <property type="match status" value="1"/>
</dbReference>
<dbReference type="GO" id="GO:0006281">
    <property type="term" value="P:DNA repair"/>
    <property type="evidence" value="ECO:0007669"/>
    <property type="project" value="InterPro"/>
</dbReference>
<dbReference type="OrthoDB" id="9803914at2"/>
<dbReference type="PROSITE" id="PS00726">
    <property type="entry name" value="AP_NUCLEASE_F1_1"/>
    <property type="match status" value="1"/>
</dbReference>
<dbReference type="Pfam" id="PF03372">
    <property type="entry name" value="Exo_endo_phos"/>
    <property type="match status" value="1"/>
</dbReference>
<feature type="site" description="Interaction with DNA substrate" evidence="7">
    <location>
        <position position="246"/>
    </location>
</feature>
<dbReference type="InterPro" id="IPR005135">
    <property type="entry name" value="Endo/exonuclease/phosphatase"/>
</dbReference>
<evidence type="ECO:0000256" key="2">
    <source>
        <dbReference type="ARBA" id="ARBA00022723"/>
    </source>
</evidence>
<keyword evidence="9" id="KW-0255">Endonuclease</keyword>
<feature type="binding site" evidence="6">
    <location>
        <position position="148"/>
    </location>
    <ligand>
        <name>Mg(2+)</name>
        <dbReference type="ChEBI" id="CHEBI:18420"/>
        <label>1</label>
    </ligand>
</feature>
<feature type="active site" description="Proton acceptor" evidence="5">
    <location>
        <position position="246"/>
    </location>
</feature>
<keyword evidence="4 6" id="KW-0460">Magnesium</keyword>
<feature type="site" description="Transition state stabilizer" evidence="7">
    <location>
        <position position="150"/>
    </location>
</feature>
<dbReference type="Gene3D" id="3.60.10.10">
    <property type="entry name" value="Endonuclease/exonuclease/phosphatase"/>
    <property type="match status" value="1"/>
</dbReference>
<dbReference type="InterPro" id="IPR020847">
    <property type="entry name" value="AP_endonuclease_F1_BS"/>
</dbReference>
<evidence type="ECO:0000256" key="5">
    <source>
        <dbReference type="PIRSR" id="PIRSR604808-1"/>
    </source>
</evidence>
<dbReference type="GO" id="GO:0004519">
    <property type="term" value="F:endonuclease activity"/>
    <property type="evidence" value="ECO:0007669"/>
    <property type="project" value="UniProtKB-KW"/>
</dbReference>
<evidence type="ECO:0000256" key="3">
    <source>
        <dbReference type="ARBA" id="ARBA00022801"/>
    </source>
</evidence>
<feature type="binding site" evidence="6">
    <location>
        <position position="7"/>
    </location>
    <ligand>
        <name>Mg(2+)</name>
        <dbReference type="ChEBI" id="CHEBI:18420"/>
        <label>1</label>
    </ligand>
</feature>
<dbReference type="STRING" id="40754.THII_2966"/>
<dbReference type="AlphaFoldDB" id="A0A090AGC5"/>
<dbReference type="FunFam" id="3.60.10.10:FF:000026">
    <property type="entry name" value="Exodeoxyribonuclease III"/>
    <property type="match status" value="1"/>
</dbReference>
<evidence type="ECO:0000256" key="4">
    <source>
        <dbReference type="ARBA" id="ARBA00022842"/>
    </source>
</evidence>
<dbReference type="PANTHER" id="PTHR43250">
    <property type="entry name" value="EXODEOXYRIBONUCLEASE III"/>
    <property type="match status" value="1"/>
</dbReference>
<evidence type="ECO:0000313" key="9">
    <source>
        <dbReference type="EMBL" id="BAP57263.1"/>
    </source>
</evidence>
<keyword evidence="6" id="KW-0464">Manganese</keyword>
<dbReference type="SUPFAM" id="SSF56219">
    <property type="entry name" value="DNase I-like"/>
    <property type="match status" value="1"/>
</dbReference>
<evidence type="ECO:0000256" key="6">
    <source>
        <dbReference type="PIRSR" id="PIRSR604808-2"/>
    </source>
</evidence>
<feature type="site" description="Important for catalytic activity" evidence="7">
    <location>
        <position position="220"/>
    </location>
</feature>
<dbReference type="Proteomes" id="UP000031623">
    <property type="component" value="Chromosome"/>
</dbReference>
<feature type="binding site" evidence="6">
    <location>
        <position position="35"/>
    </location>
    <ligand>
        <name>Mg(2+)</name>
        <dbReference type="ChEBI" id="CHEBI:18420"/>
        <label>1</label>
    </ligand>
</feature>
<keyword evidence="9" id="KW-0269">Exonuclease</keyword>
<dbReference type="HOGENOM" id="CLU_027539_3_0_6"/>
<protein>
    <submittedName>
        <fullName evidence="9">Endonuclease/exonuclease/phosphatase</fullName>
    </submittedName>
</protein>
<feature type="binding site" evidence="6">
    <location>
        <position position="245"/>
    </location>
    <ligand>
        <name>Mg(2+)</name>
        <dbReference type="ChEBI" id="CHEBI:18420"/>
        <label>1</label>
    </ligand>
</feature>